<dbReference type="InterPro" id="IPR002937">
    <property type="entry name" value="Amino_oxidase"/>
</dbReference>
<reference evidence="6 7" key="1">
    <citation type="submission" date="2015-10" db="EMBL/GenBank/DDBJ databases">
        <title>Metagenome-Assembled Genomes uncover a global brackish microbiome.</title>
        <authorList>
            <person name="Hugerth L.W."/>
            <person name="Larsson J."/>
            <person name="Alneberg J."/>
            <person name="Lindh M.V."/>
            <person name="Legrand C."/>
            <person name="Pinhassi J."/>
            <person name="Andersson A.F."/>
        </authorList>
    </citation>
    <scope>NUCLEOTIDE SEQUENCE [LARGE SCALE GENOMIC DNA]</scope>
    <source>
        <strain evidence="6">BACL15 MAG-120619-bin91</strain>
    </source>
</reference>
<dbReference type="Gene3D" id="3.50.50.60">
    <property type="entry name" value="FAD/NAD(P)-binding domain"/>
    <property type="match status" value="2"/>
</dbReference>
<dbReference type="GO" id="GO:0016491">
    <property type="term" value="F:oxidoreductase activity"/>
    <property type="evidence" value="ECO:0007669"/>
    <property type="project" value="UniProtKB-KW"/>
</dbReference>
<accession>A0A0R2PF02</accession>
<sequence>MKIVVIGAGMGGMTAAARLSRGGHEVVLYEASDQVGGKCRTEWIGKVAFDTGPSLLTLPAVYKDFFQRTGKPMGFVCPIEPVDPSFDYRFADGGNVKFSNLSRNKTLESISRSFGAESAEQWDRIMKRAERMWDVSRGPFIESELKSPISLMKRITFLRDMKIIAPWKTLRAHADEIVKDQRLRYIMDRYATYSGSDPRKAPAVLSTIAFVEESFGAWHVKGGLGQLAATVHQRALDVGVTFHLNSPVSAITTEGKRATGVILANGAVVEADAVVANADASLVYNKLIKGHEHTLRKARKNIDNADVSVAGFCLLLGMRKDPDQTLNHHTILFPENYDAEFDAIFTHGKPVENPTIYICAPQDPEMSRDETLEGWFVLVNAPTHGQFDWNDKEFARNYANTIIDQIEARGISVRDRLESLTIRTPADLEASVHAPGGAIYGTSSNGARAAFMRAKNRSPIKGLYLVGGSAHPGGGLPLVGISGDLVTEAIGYEKNARH</sequence>
<evidence type="ECO:0000259" key="5">
    <source>
        <dbReference type="Pfam" id="PF01593"/>
    </source>
</evidence>
<dbReference type="InterPro" id="IPR014105">
    <property type="entry name" value="Carotenoid/retinoid_OxRdtase"/>
</dbReference>
<dbReference type="InterPro" id="IPR036188">
    <property type="entry name" value="FAD/NAD-bd_sf"/>
</dbReference>
<proteinExistence type="inferred from homology"/>
<gene>
    <name evidence="6" type="ORF">ABR54_02095</name>
</gene>
<protein>
    <recommendedName>
        <fullName evidence="5">Amine oxidase domain-containing protein</fullName>
    </recommendedName>
</protein>
<dbReference type="PANTHER" id="PTHR43734">
    <property type="entry name" value="PHYTOENE DESATURASE"/>
    <property type="match status" value="1"/>
</dbReference>
<dbReference type="GO" id="GO:0016117">
    <property type="term" value="P:carotenoid biosynthetic process"/>
    <property type="evidence" value="ECO:0007669"/>
    <property type="project" value="UniProtKB-KW"/>
</dbReference>
<evidence type="ECO:0000313" key="6">
    <source>
        <dbReference type="EMBL" id="KRO36532.1"/>
    </source>
</evidence>
<comment type="pathway">
    <text evidence="1 4">Carotenoid biosynthesis.</text>
</comment>
<dbReference type="PANTHER" id="PTHR43734:SF1">
    <property type="entry name" value="PHYTOENE DESATURASE"/>
    <property type="match status" value="1"/>
</dbReference>
<keyword evidence="3 4" id="KW-0560">Oxidoreductase</keyword>
<evidence type="ECO:0000313" key="7">
    <source>
        <dbReference type="Proteomes" id="UP000053274"/>
    </source>
</evidence>
<dbReference type="Proteomes" id="UP000053274">
    <property type="component" value="Unassembled WGS sequence"/>
</dbReference>
<dbReference type="EMBL" id="LIAM01000006">
    <property type="protein sequence ID" value="KRO36532.1"/>
    <property type="molecule type" value="Genomic_DNA"/>
</dbReference>
<evidence type="ECO:0000256" key="2">
    <source>
        <dbReference type="ARBA" id="ARBA00022746"/>
    </source>
</evidence>
<organism evidence="6 7">
    <name type="scientific">Actinobacteria bacterium BACL15 MAG-120619-bin91</name>
    <dbReference type="NCBI Taxonomy" id="1655562"/>
    <lineage>
        <taxon>Bacteria</taxon>
        <taxon>Bacillati</taxon>
        <taxon>Actinomycetota</taxon>
        <taxon>Actinomycetes</taxon>
        <taxon>Actinomycetes incertae sedis</taxon>
        <taxon>ac1 cluster</taxon>
    </lineage>
</organism>
<name>A0A0R2PF02_9ACTN</name>
<comment type="caution">
    <text evidence="6">The sequence shown here is derived from an EMBL/GenBank/DDBJ whole genome shotgun (WGS) entry which is preliminary data.</text>
</comment>
<dbReference type="AlphaFoldDB" id="A0A0R2PF02"/>
<evidence type="ECO:0000256" key="1">
    <source>
        <dbReference type="ARBA" id="ARBA00004829"/>
    </source>
</evidence>
<evidence type="ECO:0000256" key="3">
    <source>
        <dbReference type="ARBA" id="ARBA00023002"/>
    </source>
</evidence>
<evidence type="ECO:0000256" key="4">
    <source>
        <dbReference type="RuleBase" id="RU362075"/>
    </source>
</evidence>
<dbReference type="SUPFAM" id="SSF51905">
    <property type="entry name" value="FAD/NAD(P)-binding domain"/>
    <property type="match status" value="1"/>
</dbReference>
<keyword evidence="2 4" id="KW-0125">Carotenoid biosynthesis</keyword>
<dbReference type="NCBIfam" id="TIGR02734">
    <property type="entry name" value="crtI_fam"/>
    <property type="match status" value="1"/>
</dbReference>
<dbReference type="Pfam" id="PF01593">
    <property type="entry name" value="Amino_oxidase"/>
    <property type="match status" value="1"/>
</dbReference>
<feature type="domain" description="Amine oxidase" evidence="5">
    <location>
        <begin position="10"/>
        <end position="305"/>
    </location>
</feature>
<comment type="similarity">
    <text evidence="4">Belongs to the carotenoid/retinoid oxidoreductase family.</text>
</comment>